<dbReference type="Proteomes" id="UP000077667">
    <property type="component" value="Chromosome"/>
</dbReference>
<dbReference type="KEGG" id="nia:A8C56_21930"/>
<evidence type="ECO:0000313" key="2">
    <source>
        <dbReference type="Proteomes" id="UP000077667"/>
    </source>
</evidence>
<evidence type="ECO:0000313" key="1">
    <source>
        <dbReference type="EMBL" id="ANH84136.1"/>
    </source>
</evidence>
<evidence type="ECO:0008006" key="3">
    <source>
        <dbReference type="Google" id="ProtNLM"/>
    </source>
</evidence>
<dbReference type="EMBL" id="CP015772">
    <property type="protein sequence ID" value="ANH84136.1"/>
    <property type="molecule type" value="Genomic_DNA"/>
</dbReference>
<dbReference type="Gene3D" id="2.40.160.60">
    <property type="entry name" value="Outer membrane protein transport protein (OMPP1/FadL/TodX)"/>
    <property type="match status" value="1"/>
</dbReference>
<dbReference type="AlphaFoldDB" id="A0A1A9I959"/>
<proteinExistence type="predicted"/>
<protein>
    <recommendedName>
        <fullName evidence="3">Aromatic hydrocarbon degradation protein</fullName>
    </recommendedName>
</protein>
<accession>A0A1A9I959</accession>
<keyword evidence="2" id="KW-1185">Reference proteome</keyword>
<reference evidence="1 2" key="1">
    <citation type="submission" date="2016-05" db="EMBL/GenBank/DDBJ databases">
        <title>Niabella ginsenosidivorans BS26 whole genome sequencing.</title>
        <authorList>
            <person name="Im W.T."/>
            <person name="Siddiqi M.Z."/>
        </authorList>
    </citation>
    <scope>NUCLEOTIDE SEQUENCE [LARGE SCALE GENOMIC DNA]</scope>
    <source>
        <strain evidence="1 2">BS26</strain>
    </source>
</reference>
<name>A0A1A9I959_9BACT</name>
<dbReference type="STRING" id="1176587.A8C56_21930"/>
<gene>
    <name evidence="1" type="ORF">A8C56_21930</name>
</gene>
<organism evidence="1 2">
    <name type="scientific">Niabella ginsenosidivorans</name>
    <dbReference type="NCBI Taxonomy" id="1176587"/>
    <lineage>
        <taxon>Bacteria</taxon>
        <taxon>Pseudomonadati</taxon>
        <taxon>Bacteroidota</taxon>
        <taxon>Chitinophagia</taxon>
        <taxon>Chitinophagales</taxon>
        <taxon>Chitinophagaceae</taxon>
        <taxon>Niabella</taxon>
    </lineage>
</organism>
<sequence>MNVGPVKYIALAICFTGINFLSYSQDNSPYSRYALGDEISSSSAAGRGMGGVSAAYSSPGTVNYANPASYSFFQSITEMGTKKQIQGRVVLDIGIEGQGRTIIDNTQQSRFTSANLLFNRVSVGLPLRRNWGLAFGLRPLNRISYNIQQSGKLYDENTGNFIDSATTNFQGYGGLYLASLGTGFKFKVGKEQYIALGVNGGYMFGSQDFTTTRSLYNDSTYYATGTWESKTGLGKLYADAGIQYYGKLSNRLYLGLGAYGNWKQTINTSADITTSSVNYTSATPDSSYSKTNQKGNIVYPTNVTAGFVLQKYQTATEAGWLFGADFTSTNWREFTVNGIPDSAVTNNWKLKVGAEFTPVGKKSYFSNVSYRLGFYTGPDYIKFNGNQLPTYGITAGLGLPLANHNQMAAGQLSIINLAFEYFKRGNNKNPLQENAYRVTVGFSLTDLWFGKRRSM</sequence>